<keyword evidence="3" id="KW-0560">Oxidoreductase</keyword>
<feature type="domain" description="Enoyl reductase (ER)" evidence="5">
    <location>
        <begin position="10"/>
        <end position="334"/>
    </location>
</feature>
<dbReference type="PANTHER" id="PTHR43401:SF3">
    <property type="entry name" value="L-GALACTONATE-5-DEHYDROGENASE"/>
    <property type="match status" value="1"/>
</dbReference>
<comment type="cofactor">
    <cofactor evidence="4">
        <name>Zn(2+)</name>
        <dbReference type="ChEBI" id="CHEBI:29105"/>
    </cofactor>
</comment>
<dbReference type="InterPro" id="IPR002328">
    <property type="entry name" value="ADH_Zn_CS"/>
</dbReference>
<dbReference type="InterPro" id="IPR013154">
    <property type="entry name" value="ADH-like_N"/>
</dbReference>
<gene>
    <name evidence="6" type="ORF">L0668_03085</name>
</gene>
<evidence type="ECO:0000256" key="2">
    <source>
        <dbReference type="ARBA" id="ARBA00022833"/>
    </source>
</evidence>
<dbReference type="PANTHER" id="PTHR43401">
    <property type="entry name" value="L-THREONINE 3-DEHYDROGENASE"/>
    <property type="match status" value="1"/>
</dbReference>
<evidence type="ECO:0000256" key="4">
    <source>
        <dbReference type="RuleBase" id="RU361277"/>
    </source>
</evidence>
<comment type="caution">
    <text evidence="6">The sequence shown here is derived from an EMBL/GenBank/DDBJ whole genome shotgun (WGS) entry which is preliminary data.</text>
</comment>
<dbReference type="InterPro" id="IPR011032">
    <property type="entry name" value="GroES-like_sf"/>
</dbReference>
<dbReference type="EMBL" id="JAKGAS010000001">
    <property type="protein sequence ID" value="MCF2947075.1"/>
    <property type="molecule type" value="Genomic_DNA"/>
</dbReference>
<evidence type="ECO:0000313" key="7">
    <source>
        <dbReference type="Proteomes" id="UP001521137"/>
    </source>
</evidence>
<dbReference type="RefSeq" id="WP_235310587.1">
    <property type="nucleotide sequence ID" value="NZ_JAKGAS010000001.1"/>
</dbReference>
<dbReference type="InterPro" id="IPR050129">
    <property type="entry name" value="Zn_alcohol_dh"/>
</dbReference>
<dbReference type="InterPro" id="IPR020843">
    <property type="entry name" value="ER"/>
</dbReference>
<keyword evidence="1 4" id="KW-0479">Metal-binding</keyword>
<dbReference type="SUPFAM" id="SSF51735">
    <property type="entry name" value="NAD(P)-binding Rossmann-fold domains"/>
    <property type="match status" value="1"/>
</dbReference>
<dbReference type="Gene3D" id="3.40.50.720">
    <property type="entry name" value="NAD(P)-binding Rossmann-like Domain"/>
    <property type="match status" value="1"/>
</dbReference>
<keyword evidence="2 4" id="KW-0862">Zinc</keyword>
<dbReference type="SMART" id="SM00829">
    <property type="entry name" value="PKS_ER"/>
    <property type="match status" value="1"/>
</dbReference>
<dbReference type="Pfam" id="PF00107">
    <property type="entry name" value="ADH_zinc_N"/>
    <property type="match status" value="1"/>
</dbReference>
<evidence type="ECO:0000256" key="1">
    <source>
        <dbReference type="ARBA" id="ARBA00022723"/>
    </source>
</evidence>
<dbReference type="Pfam" id="PF08240">
    <property type="entry name" value="ADH_N"/>
    <property type="match status" value="1"/>
</dbReference>
<comment type="similarity">
    <text evidence="4">Belongs to the zinc-containing alcohol dehydrogenase family.</text>
</comment>
<organism evidence="6 7">
    <name type="scientific">Paraglaciecola algarum</name>
    <dbReference type="NCBI Taxonomy" id="3050085"/>
    <lineage>
        <taxon>Bacteria</taxon>
        <taxon>Pseudomonadati</taxon>
        <taxon>Pseudomonadota</taxon>
        <taxon>Gammaproteobacteria</taxon>
        <taxon>Alteromonadales</taxon>
        <taxon>Alteromonadaceae</taxon>
        <taxon>Paraglaciecola</taxon>
    </lineage>
</organism>
<dbReference type="SUPFAM" id="SSF50129">
    <property type="entry name" value="GroES-like"/>
    <property type="match status" value="1"/>
</dbReference>
<evidence type="ECO:0000313" key="6">
    <source>
        <dbReference type="EMBL" id="MCF2947075.1"/>
    </source>
</evidence>
<name>A0ABS9D2D1_9ALTE</name>
<dbReference type="PROSITE" id="PS00059">
    <property type="entry name" value="ADH_ZINC"/>
    <property type="match status" value="1"/>
</dbReference>
<dbReference type="Gene3D" id="3.90.180.10">
    <property type="entry name" value="Medium-chain alcohol dehydrogenases, catalytic domain"/>
    <property type="match status" value="1"/>
</dbReference>
<accession>A0ABS9D2D1</accession>
<reference evidence="6 7" key="1">
    <citation type="submission" date="2022-01" db="EMBL/GenBank/DDBJ databases">
        <title>Paraglaciecola sp. G1-23.</title>
        <authorList>
            <person name="Jin M.S."/>
            <person name="Han D.M."/>
            <person name="Kim H.M."/>
            <person name="Jeon C.O."/>
        </authorList>
    </citation>
    <scope>NUCLEOTIDE SEQUENCE [LARGE SCALE GENOMIC DNA]</scope>
    <source>
        <strain evidence="6 7">G1-23</strain>
    </source>
</reference>
<protein>
    <submittedName>
        <fullName evidence="6">Zinc-binding alcohol dehydrogenase family protein</fullName>
    </submittedName>
</protein>
<dbReference type="InterPro" id="IPR036291">
    <property type="entry name" value="NAD(P)-bd_dom_sf"/>
</dbReference>
<proteinExistence type="inferred from homology"/>
<dbReference type="Proteomes" id="UP001521137">
    <property type="component" value="Unassembled WGS sequence"/>
</dbReference>
<dbReference type="InterPro" id="IPR013149">
    <property type="entry name" value="ADH-like_C"/>
</dbReference>
<keyword evidence="7" id="KW-1185">Reference proteome</keyword>
<dbReference type="CDD" id="cd08261">
    <property type="entry name" value="Zn_ADH7"/>
    <property type="match status" value="1"/>
</dbReference>
<evidence type="ECO:0000256" key="3">
    <source>
        <dbReference type="ARBA" id="ARBA00023002"/>
    </source>
</evidence>
<evidence type="ECO:0000259" key="5">
    <source>
        <dbReference type="SMART" id="SM00829"/>
    </source>
</evidence>
<sequence length="339" mass="36416">MRAVVCVEPGVLEYKEFEKPEPKAGEVLVKIKSIGVCGTDIHAFGGNQPFFEYPRVLGHELAGVVEKVGEGVDLASGKSVYIIPYISCGTCIACRNDKGNCCTNIEVIGVHRDGGMCEYICVPVKYVVHTEGLSFNDLAVVECFSIGAHAVRRAEIKETDTVLVMGSGPIGIGAIQFSQMSGAKVLVSDIDQAKTKFCLENYGVDGTVNALGDVTQQLSELTNGEFPTVIIDCTGNVKAMESAITNLAHGGKIVYVSVVKANICFNDPEFHKRETTLLGSRNATKEDFENVVNGLKDGTLKSNGFITHTAQFSKMVESFETWTKPGSGVIKAVIEMDDA</sequence>